<dbReference type="Pfam" id="PF13522">
    <property type="entry name" value="GATase_6"/>
    <property type="match status" value="1"/>
</dbReference>
<keyword evidence="4" id="KW-1185">Reference proteome</keyword>
<dbReference type="NCBIfam" id="TIGR03442">
    <property type="entry name" value="ergothioneine biosynthesis protein EgtC"/>
    <property type="match status" value="1"/>
</dbReference>
<dbReference type="Gene3D" id="3.60.20.10">
    <property type="entry name" value="Glutamine Phosphoribosylpyrophosphate, subunit 1, domain 1"/>
    <property type="match status" value="1"/>
</dbReference>
<gene>
    <name evidence="1 3" type="primary">egtC</name>
    <name evidence="3" type="ORF">AB8O55_05905</name>
</gene>
<dbReference type="CDD" id="cd01908">
    <property type="entry name" value="YafJ"/>
    <property type="match status" value="1"/>
</dbReference>
<dbReference type="PANTHER" id="PTHR43187:SF2">
    <property type="entry name" value="GAMMA-GLUTAMYL-HERCYNYLCYSTEINE SULFOXIDE HYDROLASE"/>
    <property type="match status" value="1"/>
</dbReference>
<keyword evidence="1" id="KW-0378">Hydrolase</keyword>
<dbReference type="HAMAP" id="MF_02036">
    <property type="entry name" value="EgtC"/>
    <property type="match status" value="1"/>
</dbReference>
<evidence type="ECO:0000313" key="3">
    <source>
        <dbReference type="EMBL" id="MEY8038924.1"/>
    </source>
</evidence>
<evidence type="ECO:0000313" key="4">
    <source>
        <dbReference type="Proteomes" id="UP001564626"/>
    </source>
</evidence>
<comment type="catalytic activity">
    <reaction evidence="1">
        <text>gamma-L-glutamyl-hercynylcysteine S-oxide + H2O = S-(hercyn-2-yl)-L-cysteine S-oxide + L-glutamate</text>
        <dbReference type="Rhea" id="RHEA:42684"/>
        <dbReference type="ChEBI" id="CHEBI:15377"/>
        <dbReference type="ChEBI" id="CHEBI:29985"/>
        <dbReference type="ChEBI" id="CHEBI:82703"/>
        <dbReference type="ChEBI" id="CHEBI:82706"/>
        <dbReference type="EC" id="3.5.1.118"/>
    </reaction>
</comment>
<name>A0ABV4CDQ7_9PSEU</name>
<feature type="domain" description="Glutamine amidotransferase type-2" evidence="2">
    <location>
        <begin position="2"/>
        <end position="248"/>
    </location>
</feature>
<organism evidence="3 4">
    <name type="scientific">Saccharopolyspora cebuensis</name>
    <dbReference type="NCBI Taxonomy" id="418759"/>
    <lineage>
        <taxon>Bacteria</taxon>
        <taxon>Bacillati</taxon>
        <taxon>Actinomycetota</taxon>
        <taxon>Actinomycetes</taxon>
        <taxon>Pseudonocardiales</taxon>
        <taxon>Pseudonocardiaceae</taxon>
        <taxon>Saccharopolyspora</taxon>
    </lineage>
</organism>
<dbReference type="InterPro" id="IPR017808">
    <property type="entry name" value="EgtC"/>
</dbReference>
<comment type="pathway">
    <text evidence="1">Amino-acid biosynthesis; ergothioneine biosynthesis.</text>
</comment>
<dbReference type="PROSITE" id="PS51278">
    <property type="entry name" value="GATASE_TYPE_2"/>
    <property type="match status" value="1"/>
</dbReference>
<dbReference type="EMBL" id="JBGEHV010000007">
    <property type="protein sequence ID" value="MEY8038924.1"/>
    <property type="molecule type" value="Genomic_DNA"/>
</dbReference>
<comment type="caution">
    <text evidence="3">The sequence shown here is derived from an EMBL/GenBank/DDBJ whole genome shotgun (WGS) entry which is preliminary data.</text>
</comment>
<sequence length="248" mass="26296">MCRHLAYVGPDVPLSDLLLDPAHSLLEQAWAPTDMRGGGTVNVDGFGAGWYAGDGAPRCYRAAVPMWTDEAFRQLAAGTSGGAVLAAVRSATVGMPVSAGACAPFADERWLFSHNGKVPGWPDSLAGTAAELDVVDLMTLAAPTDSAVLWALLRHRIGKGQEPVEAVTGLVGDVLRASPESRLNLLLTDGHRIIATTCTHSLWVRHADDAVAVASEPFGPERDWQPVPDRHLLVADPARLDLTPLQES</sequence>
<comment type="function">
    <text evidence="1">Catalyzes the hydrolysis of the gamma-glutamyl amide bond of hercynyl-gamma-L-glutamyl-L-cysteine sulfoxide to produce hercynylcysteine sulfoxide, a step in the biosynthesis pathway of ergothioneine.</text>
</comment>
<dbReference type="SUPFAM" id="SSF56235">
    <property type="entry name" value="N-terminal nucleophile aminohydrolases (Ntn hydrolases)"/>
    <property type="match status" value="1"/>
</dbReference>
<dbReference type="InterPro" id="IPR032889">
    <property type="entry name" value="EgtC_Actinobacteria"/>
</dbReference>
<dbReference type="EC" id="3.5.1.118" evidence="1"/>
<keyword evidence="1" id="KW-0315">Glutamine amidotransferase</keyword>
<proteinExistence type="inferred from homology"/>
<dbReference type="InterPro" id="IPR017932">
    <property type="entry name" value="GATase_2_dom"/>
</dbReference>
<protein>
    <recommendedName>
        <fullName evidence="1">Gamma-glutamyl-hercynylcysteine sulfoxide hydrolase</fullName>
        <ecNumber evidence="1">3.5.1.118</ecNumber>
    </recommendedName>
    <alternativeName>
        <fullName evidence="1">Gamma-glutamyl hercynylcysteine S-oxide hydrolase</fullName>
    </alternativeName>
</protein>
<accession>A0ABV4CDQ7</accession>
<evidence type="ECO:0000256" key="1">
    <source>
        <dbReference type="HAMAP-Rule" id="MF_02036"/>
    </source>
</evidence>
<reference evidence="3 4" key="1">
    <citation type="submission" date="2024-08" db="EMBL/GenBank/DDBJ databases">
        <title>Genome mining of Saccharopolyspora cebuensis PGLac3 from Nigerian medicinal plant.</title>
        <authorList>
            <person name="Ezeobiora C.E."/>
            <person name="Igbokwe N.H."/>
            <person name="Amin D.H."/>
            <person name="Mendie U.E."/>
        </authorList>
    </citation>
    <scope>NUCLEOTIDE SEQUENCE [LARGE SCALE GENOMIC DNA]</scope>
    <source>
        <strain evidence="3 4">PGLac3</strain>
    </source>
</reference>
<dbReference type="InterPro" id="IPR052373">
    <property type="entry name" value="Gamma-glu_amide_hydrolase"/>
</dbReference>
<dbReference type="Proteomes" id="UP001564626">
    <property type="component" value="Unassembled WGS sequence"/>
</dbReference>
<evidence type="ECO:0000259" key="2">
    <source>
        <dbReference type="PROSITE" id="PS51278"/>
    </source>
</evidence>
<dbReference type="RefSeq" id="WP_345366503.1">
    <property type="nucleotide sequence ID" value="NZ_BAABII010000016.1"/>
</dbReference>
<dbReference type="PANTHER" id="PTHR43187">
    <property type="entry name" value="GLUTAMINE AMIDOTRANSFERASE DUG3-RELATED"/>
    <property type="match status" value="1"/>
</dbReference>
<dbReference type="InterPro" id="IPR029055">
    <property type="entry name" value="Ntn_hydrolases_N"/>
</dbReference>